<evidence type="ECO:0008006" key="5">
    <source>
        <dbReference type="Google" id="ProtNLM"/>
    </source>
</evidence>
<feature type="signal peptide" evidence="2">
    <location>
        <begin position="1"/>
        <end position="24"/>
    </location>
</feature>
<keyword evidence="2" id="KW-0732">Signal</keyword>
<accession>A0A085W385</accession>
<dbReference type="EMBL" id="JMCB01000023">
    <property type="protein sequence ID" value="KFE62148.1"/>
    <property type="molecule type" value="Genomic_DNA"/>
</dbReference>
<evidence type="ECO:0000313" key="3">
    <source>
        <dbReference type="EMBL" id="KFE62148.1"/>
    </source>
</evidence>
<proteinExistence type="predicted"/>
<dbReference type="AlphaFoldDB" id="A0A085W385"/>
<dbReference type="PATRIC" id="fig|394096.3.peg.7989"/>
<dbReference type="Proteomes" id="UP000028725">
    <property type="component" value="Unassembled WGS sequence"/>
</dbReference>
<evidence type="ECO:0000313" key="4">
    <source>
        <dbReference type="Proteomes" id="UP000028725"/>
    </source>
</evidence>
<keyword evidence="1" id="KW-0378">Hydrolase</keyword>
<comment type="caution">
    <text evidence="3">The sequence shown here is derived from an EMBL/GenBank/DDBJ whole genome shotgun (WGS) entry which is preliminary data.</text>
</comment>
<dbReference type="STRING" id="394096.DB31_4254"/>
<reference evidence="3 4" key="1">
    <citation type="submission" date="2014-04" db="EMBL/GenBank/DDBJ databases">
        <title>Genome assembly of Hyalangium minutum DSM 14724.</title>
        <authorList>
            <person name="Sharma G."/>
            <person name="Subramanian S."/>
        </authorList>
    </citation>
    <scope>NUCLEOTIDE SEQUENCE [LARGE SCALE GENOMIC DNA]</scope>
    <source>
        <strain evidence="3 4">DSM 14724</strain>
    </source>
</reference>
<dbReference type="GO" id="GO:0016787">
    <property type="term" value="F:hydrolase activity"/>
    <property type="evidence" value="ECO:0007669"/>
    <property type="project" value="UniProtKB-KW"/>
</dbReference>
<feature type="chain" id="PRO_5001799173" description="Bacterial EndoU nuclease domain-containing protein" evidence="2">
    <location>
        <begin position="25"/>
        <end position="350"/>
    </location>
</feature>
<dbReference type="SUPFAM" id="SSF142877">
    <property type="entry name" value="EndoU-like"/>
    <property type="match status" value="1"/>
</dbReference>
<evidence type="ECO:0000256" key="2">
    <source>
        <dbReference type="SAM" id="SignalP"/>
    </source>
</evidence>
<dbReference type="GO" id="GO:0004540">
    <property type="term" value="F:RNA nuclease activity"/>
    <property type="evidence" value="ECO:0007669"/>
    <property type="project" value="UniProtKB-ARBA"/>
</dbReference>
<sequence>MLPAPMSRLLALLSTLFLPLVALAGSGAFVSSTRVEAVDQPESKKVVFTVEPDTSYPLLKKGGPDRKWCKLQGPKGEGWVLCDGAEETAVQAAPSATELVKADKPQKAEVMPAVAKMASGCATKCSTPPLFSKAPELSAVDREILALCPARPDVSVSAGDVQRFFSNHYDDARIQRALAAAGRSRTGASAKQANIEWLTSLWASTGPRNAFTHVFCGDDWLKGPIGGLHYQARYAQLEAEGKLCYDGPTRGNKAIQGDQYLISFHGVAPWSCGEKKVGGFSRSQDAVSIAAIGTRAFVRCCARDGAKKEGGVYSAPDLGGTSWQIFCGTRNGTYGIATLYPTTDRPTCSE</sequence>
<gene>
    <name evidence="3" type="ORF">DB31_4254</name>
</gene>
<protein>
    <recommendedName>
        <fullName evidence="5">Bacterial EndoU nuclease domain-containing protein</fullName>
    </recommendedName>
</protein>
<dbReference type="InterPro" id="IPR037227">
    <property type="entry name" value="EndoU-like"/>
</dbReference>
<keyword evidence="4" id="KW-1185">Reference proteome</keyword>
<name>A0A085W385_9BACT</name>
<evidence type="ECO:0000256" key="1">
    <source>
        <dbReference type="ARBA" id="ARBA00022801"/>
    </source>
</evidence>
<organism evidence="3 4">
    <name type="scientific">Hyalangium minutum</name>
    <dbReference type="NCBI Taxonomy" id="394096"/>
    <lineage>
        <taxon>Bacteria</taxon>
        <taxon>Pseudomonadati</taxon>
        <taxon>Myxococcota</taxon>
        <taxon>Myxococcia</taxon>
        <taxon>Myxococcales</taxon>
        <taxon>Cystobacterineae</taxon>
        <taxon>Archangiaceae</taxon>
        <taxon>Hyalangium</taxon>
    </lineage>
</organism>